<dbReference type="EC" id="2.7.1.48" evidence="2"/>
<dbReference type="CDD" id="cd01667">
    <property type="entry name" value="TGS_ThrRS"/>
    <property type="match status" value="1"/>
</dbReference>
<dbReference type="InterPro" id="IPR012675">
    <property type="entry name" value="Beta-grasp_dom_sf"/>
</dbReference>
<keyword evidence="2" id="KW-0418">Kinase</keyword>
<name>A0ABZ3INK1_9FIRM</name>
<dbReference type="Gene3D" id="3.40.50.300">
    <property type="entry name" value="P-loop containing nucleotide triphosphate hydrolases"/>
    <property type="match status" value="1"/>
</dbReference>
<dbReference type="Proteomes" id="UP000216752">
    <property type="component" value="Chromosome"/>
</dbReference>
<dbReference type="InterPro" id="IPR012676">
    <property type="entry name" value="TGS-like"/>
</dbReference>
<evidence type="ECO:0000313" key="3">
    <source>
        <dbReference type="Proteomes" id="UP000216752"/>
    </source>
</evidence>
<dbReference type="PANTHER" id="PTHR10285">
    <property type="entry name" value="URIDINE KINASE"/>
    <property type="match status" value="1"/>
</dbReference>
<dbReference type="SUPFAM" id="SSF81271">
    <property type="entry name" value="TGS-like"/>
    <property type="match status" value="1"/>
</dbReference>
<evidence type="ECO:0000259" key="1">
    <source>
        <dbReference type="Pfam" id="PF00485"/>
    </source>
</evidence>
<proteinExistence type="predicted"/>
<dbReference type="InterPro" id="IPR018163">
    <property type="entry name" value="Thr/Ala-tRNA-synth_IIc_edit"/>
</dbReference>
<reference evidence="2" key="1">
    <citation type="submission" date="2024-05" db="EMBL/GenBank/DDBJ databases">
        <title>Isolation and characterization of Sporomusa carbonis sp. nov., a carboxydotrophic hydrogenogen in the genus of Sporomusa isolated from a charcoal burning pile.</title>
        <authorList>
            <person name="Boeer T."/>
            <person name="Rosenbaum F."/>
            <person name="Eysell L."/>
            <person name="Mueller V."/>
            <person name="Daniel R."/>
            <person name="Poehlein A."/>
        </authorList>
    </citation>
    <scope>NUCLEOTIDE SEQUENCE [LARGE SCALE GENOMIC DNA]</scope>
    <source>
        <strain evidence="2">DSM 10669</strain>
    </source>
</reference>
<dbReference type="SUPFAM" id="SSF55186">
    <property type="entry name" value="ThrRS/AlaRS common domain"/>
    <property type="match status" value="1"/>
</dbReference>
<evidence type="ECO:0000313" key="2">
    <source>
        <dbReference type="EMBL" id="XFO67032.1"/>
    </source>
</evidence>
<dbReference type="EMBL" id="CP155573">
    <property type="protein sequence ID" value="XFO67032.1"/>
    <property type="molecule type" value="Genomic_DNA"/>
</dbReference>
<protein>
    <submittedName>
        <fullName evidence="2">Uridine kinase</fullName>
        <ecNumber evidence="2">2.7.1.48</ecNumber>
    </submittedName>
</protein>
<dbReference type="SUPFAM" id="SSF52540">
    <property type="entry name" value="P-loop containing nucleoside triphosphate hydrolases"/>
    <property type="match status" value="1"/>
</dbReference>
<sequence length="558" mass="63442">MGGLFVSAKIRITFSNGHTGEYAKGVTLLELSRDAAHRYITPVVAAKVNNEIKDLQSALEQDSRVDFIDLRSSDGMKVYQRSITLVMIAAAQEVFPGCEVTVEHSLSKGLYCELHHGRDVTPEDITQLEQQMRQIIVEDRPIIRKTLLKTEAIELFKAAGRKEKVSLLEQLNREKVNIYYCGQIYDYLYGTMTPSTGYLQVFELKNYPPGIILRLPEKENPNKLPQFTENPKLFKVLQEAEAWGNILRCGYVATLNECTKAGGISDIIRVAEALHEKKIAQIADFVAAHRNDVRVILVAGPSSSGKTTFAQRLNIQLRVNGVWPVPISLDDYFVDRDKTPLDKTGAIDFEAIEAIDLQLFNSHLARILAGEEVEMPTYNFKTGQREHRGHRIKVDKGHPLIIEGIHGLNERLTSAVPRHCKIKIYISALTQLSIDSHNRIPTTDARLIRRIVRDSEFRAHDALMTLKMWNSVRRGEERNIFPFQEQADLMFNSALIYELAVLKKYAEPLLQKITSQDPEYSEARRLLNFLVYFDSVEDDEIPPNSILREFIGNSCFEK</sequence>
<dbReference type="InterPro" id="IPR027417">
    <property type="entry name" value="P-loop_NTPase"/>
</dbReference>
<dbReference type="Gene3D" id="3.10.20.30">
    <property type="match status" value="1"/>
</dbReference>
<organism evidence="2 3">
    <name type="scientific">Sporomusa silvacetica DSM 10669</name>
    <dbReference type="NCBI Taxonomy" id="1123289"/>
    <lineage>
        <taxon>Bacteria</taxon>
        <taxon>Bacillati</taxon>
        <taxon>Bacillota</taxon>
        <taxon>Negativicutes</taxon>
        <taxon>Selenomonadales</taxon>
        <taxon>Sporomusaceae</taxon>
        <taxon>Sporomusa</taxon>
    </lineage>
</organism>
<keyword evidence="2" id="KW-0808">Transferase</keyword>
<accession>A0ABZ3INK1</accession>
<dbReference type="Gene3D" id="3.30.980.10">
    <property type="entry name" value="Threonyl-trna Synthetase, Chain A, domain 2"/>
    <property type="match status" value="1"/>
</dbReference>
<dbReference type="CDD" id="cd02028">
    <property type="entry name" value="UMPK_like"/>
    <property type="match status" value="1"/>
</dbReference>
<dbReference type="GO" id="GO:0004849">
    <property type="term" value="F:uridine kinase activity"/>
    <property type="evidence" value="ECO:0007669"/>
    <property type="project" value="UniProtKB-EC"/>
</dbReference>
<dbReference type="Pfam" id="PF00485">
    <property type="entry name" value="PRK"/>
    <property type="match status" value="1"/>
</dbReference>
<feature type="domain" description="Phosphoribulokinase/uridine kinase" evidence="1">
    <location>
        <begin position="295"/>
        <end position="493"/>
    </location>
</feature>
<gene>
    <name evidence="2" type="primary">udk</name>
    <name evidence="2" type="ORF">SPSIL_032030</name>
</gene>
<keyword evidence="3" id="KW-1185">Reference proteome</keyword>
<dbReference type="InterPro" id="IPR006083">
    <property type="entry name" value="PRK/URK"/>
</dbReference>